<dbReference type="AlphaFoldDB" id="A0A6N7R1C8"/>
<reference evidence="1 2" key="1">
    <citation type="submission" date="2019-10" db="EMBL/GenBank/DDBJ databases">
        <title>Gracilibacillus salitolerans sp. nov., a moderate halophile isolated from a saline soil in northwest China.</title>
        <authorList>
            <person name="Gan L."/>
        </authorList>
    </citation>
    <scope>NUCLEOTIDE SEQUENCE [LARGE SCALE GENOMIC DNA]</scope>
    <source>
        <strain evidence="1 2">TP2-8</strain>
    </source>
</reference>
<organism evidence="1 2">
    <name type="scientific">Gracilibacillus thailandensis</name>
    <dbReference type="NCBI Taxonomy" id="563735"/>
    <lineage>
        <taxon>Bacteria</taxon>
        <taxon>Bacillati</taxon>
        <taxon>Bacillota</taxon>
        <taxon>Bacilli</taxon>
        <taxon>Bacillales</taxon>
        <taxon>Bacillaceae</taxon>
        <taxon>Gracilibacillus</taxon>
    </lineage>
</organism>
<comment type="caution">
    <text evidence="1">The sequence shown here is derived from an EMBL/GenBank/DDBJ whole genome shotgun (WGS) entry which is preliminary data.</text>
</comment>
<dbReference type="Gene3D" id="3.10.129.10">
    <property type="entry name" value="Hotdog Thioesterase"/>
    <property type="match status" value="1"/>
</dbReference>
<gene>
    <name evidence="1" type="ORF">GH885_14105</name>
</gene>
<dbReference type="Proteomes" id="UP000435187">
    <property type="component" value="Unassembled WGS sequence"/>
</dbReference>
<dbReference type="PANTHER" id="PTHR31793:SF2">
    <property type="entry name" value="BLR1345 PROTEIN"/>
    <property type="match status" value="1"/>
</dbReference>
<evidence type="ECO:0000313" key="2">
    <source>
        <dbReference type="Proteomes" id="UP000435187"/>
    </source>
</evidence>
<protein>
    <submittedName>
        <fullName evidence="1">Thioesterase</fullName>
    </submittedName>
</protein>
<dbReference type="Pfam" id="PF13279">
    <property type="entry name" value="4HBT_2"/>
    <property type="match status" value="1"/>
</dbReference>
<dbReference type="GO" id="GO:0047617">
    <property type="term" value="F:fatty acyl-CoA hydrolase activity"/>
    <property type="evidence" value="ECO:0007669"/>
    <property type="project" value="TreeGrafter"/>
</dbReference>
<dbReference type="CDD" id="cd00586">
    <property type="entry name" value="4HBT"/>
    <property type="match status" value="1"/>
</dbReference>
<proteinExistence type="predicted"/>
<accession>A0A6N7R1C8</accession>
<dbReference type="PANTHER" id="PTHR31793">
    <property type="entry name" value="4-HYDROXYBENZOYL-COA THIOESTERASE FAMILY MEMBER"/>
    <property type="match status" value="1"/>
</dbReference>
<dbReference type="RefSeq" id="WP_153836030.1">
    <property type="nucleotide sequence ID" value="NZ_JBHUMW010000069.1"/>
</dbReference>
<dbReference type="EMBL" id="WJEE01000032">
    <property type="protein sequence ID" value="MRI67452.1"/>
    <property type="molecule type" value="Genomic_DNA"/>
</dbReference>
<dbReference type="SUPFAM" id="SSF54637">
    <property type="entry name" value="Thioesterase/thiol ester dehydrase-isomerase"/>
    <property type="match status" value="1"/>
</dbReference>
<dbReference type="InterPro" id="IPR050563">
    <property type="entry name" value="4-hydroxybenzoyl-CoA_TE"/>
</dbReference>
<evidence type="ECO:0000313" key="1">
    <source>
        <dbReference type="EMBL" id="MRI67452.1"/>
    </source>
</evidence>
<dbReference type="InterPro" id="IPR029069">
    <property type="entry name" value="HotDog_dom_sf"/>
</dbReference>
<name>A0A6N7R1C8_9BACI</name>
<sequence length="158" mass="18269">MAEQAFQYQDYVHHDWVDYNGHMNDAAYAKVFSLAVDAFIDEIGLDPQAREKYSYTIFTLETHLCYLQEAHQGQQLTVNVQLLDVDAKRLHIIFTMKNTKDDVLATSEQMLMGMDTDQQRPAPFPEDVAVKVETIWNEHKLLEAPKQAGRIIGIKRKR</sequence>
<keyword evidence="2" id="KW-1185">Reference proteome</keyword>